<evidence type="ECO:0000259" key="4">
    <source>
        <dbReference type="Pfam" id="PF24883"/>
    </source>
</evidence>
<gene>
    <name evidence="5" type="ORF">M407DRAFT_31569</name>
</gene>
<keyword evidence="6" id="KW-1185">Reference proteome</keyword>
<dbReference type="InterPro" id="IPR056884">
    <property type="entry name" value="NPHP3-like_N"/>
</dbReference>
<dbReference type="SUPFAM" id="SSF50978">
    <property type="entry name" value="WD40 repeat-like"/>
    <property type="match status" value="1"/>
</dbReference>
<feature type="repeat" description="WD" evidence="3">
    <location>
        <begin position="714"/>
        <end position="755"/>
    </location>
</feature>
<evidence type="ECO:0000313" key="5">
    <source>
        <dbReference type="EMBL" id="KIO18779.1"/>
    </source>
</evidence>
<feature type="non-terminal residue" evidence="5">
    <location>
        <position position="866"/>
    </location>
</feature>
<protein>
    <recommendedName>
        <fullName evidence="4">Nephrocystin 3-like N-terminal domain-containing protein</fullName>
    </recommendedName>
</protein>
<dbReference type="PANTHER" id="PTHR19879">
    <property type="entry name" value="TRANSCRIPTION INITIATION FACTOR TFIID"/>
    <property type="match status" value="1"/>
</dbReference>
<feature type="repeat" description="WD" evidence="3">
    <location>
        <begin position="757"/>
        <end position="798"/>
    </location>
</feature>
<dbReference type="SMART" id="SM00320">
    <property type="entry name" value="WD40"/>
    <property type="match status" value="3"/>
</dbReference>
<dbReference type="Proteomes" id="UP000054248">
    <property type="component" value="Unassembled WGS sequence"/>
</dbReference>
<dbReference type="Gene3D" id="3.40.50.300">
    <property type="entry name" value="P-loop containing nucleotide triphosphate hydrolases"/>
    <property type="match status" value="1"/>
</dbReference>
<feature type="domain" description="Nephrocystin 3-like N-terminal" evidence="4">
    <location>
        <begin position="148"/>
        <end position="307"/>
    </location>
</feature>
<dbReference type="InterPro" id="IPR020472">
    <property type="entry name" value="WD40_PAC1"/>
</dbReference>
<evidence type="ECO:0000256" key="2">
    <source>
        <dbReference type="ARBA" id="ARBA00022737"/>
    </source>
</evidence>
<dbReference type="InterPro" id="IPR036322">
    <property type="entry name" value="WD40_repeat_dom_sf"/>
</dbReference>
<dbReference type="EMBL" id="KN823261">
    <property type="protein sequence ID" value="KIO18779.1"/>
    <property type="molecule type" value="Genomic_DNA"/>
</dbReference>
<dbReference type="InterPro" id="IPR027417">
    <property type="entry name" value="P-loop_NTPase"/>
</dbReference>
<proteinExistence type="predicted"/>
<dbReference type="STRING" id="1051891.A0A0C3Q691"/>
<keyword evidence="2" id="KW-0677">Repeat</keyword>
<sequence length="866" mass="97391">MDRNHSLAADLGDHTSKLTKLLENFEEKSSADEQDIATQIKDLHEELGRVQKKVEAWSTSGQFGKAFSARDHAEVLKDYQGVIQTARDEMQLLVSVDSRNIIVELENNELRKERRRLLNCLGDGQYGGRGNTIEDIICFPGTRLEILKEIDEWIRDASSPNPVLWISGMAGRGKSTIASTVVHNWKCRASCAIFHFRRGQSALNSRMIYALARQLGSGLVSEVKNAVLECVRENEGIAEPGRRLDEQFETLFVTPFAKLKNHPHPILVVVDALDECNDPKDAVDLIRLIHEHSPSFPTTVKFLLTCRPEDPILCHLQSKKWRKEDLDYAAEINGDLARFIQHACIRIRDVRDLSEDWPSPGDIEQLVEMSQGLFQWARTVVTYIGIGSPVDRLRALLRRPSKWSGLDELYHQILSKAFDSVRLDGVRQDILHRVLGTLVVAPYPVSLDVIATIYSKHEMFDETENDRIIPYLRKDVLADLTSLLFIPESPTEPMRLMHTSIQDLLASELRCKQQPFYVDRSICHQQLAKVSLEIMLDGLKENMCNLSDVSKPRSEVQDIVARDISKGIQYCCRAWPTHVMQGVRWPKSGQGVTSTELAYFERFSKGKILCWLEVMSLVGATMDAIIVATQLNQWLLQQLTEAPERDLLAALWEDVRRFITMFLEPISFGPLHIYISALPHCPVETEIWKLYGNHAKVRIVQGHRMSTWPLNLWTRSQNAGVTAVAFSPDARILASGSSDNIVRLLDTQTGAEVGEPLIGHSDRVWSVCFSPNGKLLASGSSDKTIRLWDPETQTAVGEPLTGHRFGVMSVCFSPDGKALASGSNDETVRLWITIRLWNTQTGAALCNALAGHSDEVYSVCFSPDGK</sequence>
<dbReference type="HOGENOM" id="CLU_389142_0_0_1"/>
<evidence type="ECO:0000256" key="1">
    <source>
        <dbReference type="ARBA" id="ARBA00022574"/>
    </source>
</evidence>
<keyword evidence="1 3" id="KW-0853">WD repeat</keyword>
<dbReference type="AlphaFoldDB" id="A0A0C3Q691"/>
<reference evidence="5 6" key="1">
    <citation type="submission" date="2014-04" db="EMBL/GenBank/DDBJ databases">
        <authorList>
            <consortium name="DOE Joint Genome Institute"/>
            <person name="Kuo A."/>
            <person name="Girlanda M."/>
            <person name="Perotto S."/>
            <person name="Kohler A."/>
            <person name="Nagy L.G."/>
            <person name="Floudas D."/>
            <person name="Copeland A."/>
            <person name="Barry K.W."/>
            <person name="Cichocki N."/>
            <person name="Veneault-Fourrey C."/>
            <person name="LaButti K."/>
            <person name="Lindquist E.A."/>
            <person name="Lipzen A."/>
            <person name="Lundell T."/>
            <person name="Morin E."/>
            <person name="Murat C."/>
            <person name="Sun H."/>
            <person name="Tunlid A."/>
            <person name="Henrissat B."/>
            <person name="Grigoriev I.V."/>
            <person name="Hibbett D.S."/>
            <person name="Martin F."/>
            <person name="Nordberg H.P."/>
            <person name="Cantor M.N."/>
            <person name="Hua S.X."/>
        </authorList>
    </citation>
    <scope>NUCLEOTIDE SEQUENCE [LARGE SCALE GENOMIC DNA]</scope>
    <source>
        <strain evidence="5 6">MUT 4182</strain>
    </source>
</reference>
<dbReference type="PANTHER" id="PTHR19879:SF9">
    <property type="entry name" value="TRANSCRIPTION INITIATION FACTOR TFIID SUBUNIT 5"/>
    <property type="match status" value="1"/>
</dbReference>
<feature type="repeat" description="WD" evidence="3">
    <location>
        <begin position="800"/>
        <end position="831"/>
    </location>
</feature>
<evidence type="ECO:0000256" key="3">
    <source>
        <dbReference type="PROSITE-ProRule" id="PRU00221"/>
    </source>
</evidence>
<dbReference type="InterPro" id="IPR015943">
    <property type="entry name" value="WD40/YVTN_repeat-like_dom_sf"/>
</dbReference>
<dbReference type="PROSITE" id="PS50082">
    <property type="entry name" value="WD_REPEATS_2"/>
    <property type="match status" value="3"/>
</dbReference>
<name>A0A0C3Q691_9AGAM</name>
<organism evidence="5 6">
    <name type="scientific">Tulasnella calospora MUT 4182</name>
    <dbReference type="NCBI Taxonomy" id="1051891"/>
    <lineage>
        <taxon>Eukaryota</taxon>
        <taxon>Fungi</taxon>
        <taxon>Dikarya</taxon>
        <taxon>Basidiomycota</taxon>
        <taxon>Agaricomycotina</taxon>
        <taxon>Agaricomycetes</taxon>
        <taxon>Cantharellales</taxon>
        <taxon>Tulasnellaceae</taxon>
        <taxon>Tulasnella</taxon>
    </lineage>
</organism>
<dbReference type="OrthoDB" id="3266532at2759"/>
<dbReference type="Gene3D" id="2.130.10.10">
    <property type="entry name" value="YVTN repeat-like/Quinoprotein amine dehydrogenase"/>
    <property type="match status" value="2"/>
</dbReference>
<dbReference type="Pfam" id="PF00400">
    <property type="entry name" value="WD40"/>
    <property type="match status" value="4"/>
</dbReference>
<dbReference type="PRINTS" id="PR00320">
    <property type="entry name" value="GPROTEINBRPT"/>
</dbReference>
<reference evidence="6" key="2">
    <citation type="submission" date="2015-01" db="EMBL/GenBank/DDBJ databases">
        <title>Evolutionary Origins and Diversification of the Mycorrhizal Mutualists.</title>
        <authorList>
            <consortium name="DOE Joint Genome Institute"/>
            <consortium name="Mycorrhizal Genomics Consortium"/>
            <person name="Kohler A."/>
            <person name="Kuo A."/>
            <person name="Nagy L.G."/>
            <person name="Floudas D."/>
            <person name="Copeland A."/>
            <person name="Barry K.W."/>
            <person name="Cichocki N."/>
            <person name="Veneault-Fourrey C."/>
            <person name="LaButti K."/>
            <person name="Lindquist E.A."/>
            <person name="Lipzen A."/>
            <person name="Lundell T."/>
            <person name="Morin E."/>
            <person name="Murat C."/>
            <person name="Riley R."/>
            <person name="Ohm R."/>
            <person name="Sun H."/>
            <person name="Tunlid A."/>
            <person name="Henrissat B."/>
            <person name="Grigoriev I.V."/>
            <person name="Hibbett D.S."/>
            <person name="Martin F."/>
        </authorList>
    </citation>
    <scope>NUCLEOTIDE SEQUENCE [LARGE SCALE GENOMIC DNA]</scope>
    <source>
        <strain evidence="6">MUT 4182</strain>
    </source>
</reference>
<accession>A0A0C3Q691</accession>
<dbReference type="SUPFAM" id="SSF52540">
    <property type="entry name" value="P-loop containing nucleoside triphosphate hydrolases"/>
    <property type="match status" value="1"/>
</dbReference>
<evidence type="ECO:0000313" key="6">
    <source>
        <dbReference type="Proteomes" id="UP000054248"/>
    </source>
</evidence>
<dbReference type="CDD" id="cd00200">
    <property type="entry name" value="WD40"/>
    <property type="match status" value="1"/>
</dbReference>
<dbReference type="InterPro" id="IPR001680">
    <property type="entry name" value="WD40_rpt"/>
</dbReference>
<dbReference type="PROSITE" id="PS50294">
    <property type="entry name" value="WD_REPEATS_REGION"/>
    <property type="match status" value="3"/>
</dbReference>
<dbReference type="Pfam" id="PF24883">
    <property type="entry name" value="NPHP3_N"/>
    <property type="match status" value="1"/>
</dbReference>